<reference evidence="2" key="2">
    <citation type="journal article" date="2021" name="J Anim Sci Technol">
        <title>Complete genome sequence of Paenibacillus konkukensis sp. nov. SK3146 as a potential probiotic strain.</title>
        <authorList>
            <person name="Jung H.I."/>
            <person name="Park S."/>
            <person name="Niu K.M."/>
            <person name="Lee S.W."/>
            <person name="Kothari D."/>
            <person name="Yi K.J."/>
            <person name="Kim S.K."/>
        </authorList>
    </citation>
    <scope>NUCLEOTIDE SEQUENCE</scope>
    <source>
        <strain evidence="2">SK3146</strain>
    </source>
</reference>
<dbReference type="EMBL" id="CP027059">
    <property type="protein sequence ID" value="UQZ84705.1"/>
    <property type="molecule type" value="Genomic_DNA"/>
</dbReference>
<dbReference type="Pfam" id="PF03009">
    <property type="entry name" value="GDPD"/>
    <property type="match status" value="1"/>
</dbReference>
<gene>
    <name evidence="2" type="ORF">SK3146_03960</name>
</gene>
<dbReference type="PANTHER" id="PTHR46211">
    <property type="entry name" value="GLYCEROPHOSPHORYL DIESTER PHOSPHODIESTERASE"/>
    <property type="match status" value="1"/>
</dbReference>
<name>A0ABY4RR76_9BACL</name>
<evidence type="ECO:0000313" key="2">
    <source>
        <dbReference type="EMBL" id="UQZ84705.1"/>
    </source>
</evidence>
<sequence length="237" mass="26757">MQKFPWIAAHTGCDGTPDNTIESFMEGIRLGADIVEIDIRIARDGTLVLLHDDHPSLHECTYEQLNDAKVRRGISPAYEARDIVRLGDLLPLARERQIQLNLDIKTPAAIEAVIRTVRQQGMTDQVFITGCSEGITERHPDIRVVLNTPTRLTAEHYMLFAKRVCKAGTEGRCYGLNMKYETCRRELVELAHERGLAVWVYTLKEREDMLRLIHAGVDAITAKEVARLGGLKRELGQ</sequence>
<dbReference type="InterPro" id="IPR030395">
    <property type="entry name" value="GP_PDE_dom"/>
</dbReference>
<accession>A0ABY4RR76</accession>
<keyword evidence="3" id="KW-1185">Reference proteome</keyword>
<dbReference type="SUPFAM" id="SSF51695">
    <property type="entry name" value="PLC-like phosphodiesterases"/>
    <property type="match status" value="1"/>
</dbReference>
<evidence type="ECO:0000313" key="3">
    <source>
        <dbReference type="Proteomes" id="UP001057134"/>
    </source>
</evidence>
<dbReference type="Proteomes" id="UP001057134">
    <property type="component" value="Chromosome"/>
</dbReference>
<proteinExistence type="predicted"/>
<dbReference type="CDD" id="cd08556">
    <property type="entry name" value="GDPD"/>
    <property type="match status" value="1"/>
</dbReference>
<feature type="domain" description="GP-PDE" evidence="1">
    <location>
        <begin position="5"/>
        <end position="232"/>
    </location>
</feature>
<protein>
    <submittedName>
        <fullName evidence="2">Cytoplasmic glycerophosphodiester phosphodiesterase</fullName>
    </submittedName>
</protein>
<dbReference type="PROSITE" id="PS51704">
    <property type="entry name" value="GP_PDE"/>
    <property type="match status" value="1"/>
</dbReference>
<dbReference type="RefSeq" id="WP_249860444.1">
    <property type="nucleotide sequence ID" value="NZ_CP027059.1"/>
</dbReference>
<dbReference type="Gene3D" id="3.20.20.190">
    <property type="entry name" value="Phosphatidylinositol (PI) phosphodiesterase"/>
    <property type="match status" value="1"/>
</dbReference>
<dbReference type="PANTHER" id="PTHR46211:SF14">
    <property type="entry name" value="GLYCEROPHOSPHODIESTER PHOSPHODIESTERASE"/>
    <property type="match status" value="1"/>
</dbReference>
<reference evidence="2" key="1">
    <citation type="submission" date="2018-02" db="EMBL/GenBank/DDBJ databases">
        <authorList>
            <person name="Kim S.-K."/>
            <person name="Jung H.-I."/>
            <person name="Lee S.-W."/>
        </authorList>
    </citation>
    <scope>NUCLEOTIDE SEQUENCE</scope>
    <source>
        <strain evidence="2">SK3146</strain>
    </source>
</reference>
<organism evidence="2 3">
    <name type="scientific">Paenibacillus konkukensis</name>
    <dbReference type="NCBI Taxonomy" id="2020716"/>
    <lineage>
        <taxon>Bacteria</taxon>
        <taxon>Bacillati</taxon>
        <taxon>Bacillota</taxon>
        <taxon>Bacilli</taxon>
        <taxon>Bacillales</taxon>
        <taxon>Paenibacillaceae</taxon>
        <taxon>Paenibacillus</taxon>
    </lineage>
</organism>
<evidence type="ECO:0000259" key="1">
    <source>
        <dbReference type="PROSITE" id="PS51704"/>
    </source>
</evidence>
<dbReference type="InterPro" id="IPR017946">
    <property type="entry name" value="PLC-like_Pdiesterase_TIM-brl"/>
</dbReference>